<evidence type="ECO:0008006" key="4">
    <source>
        <dbReference type="Google" id="ProtNLM"/>
    </source>
</evidence>
<proteinExistence type="predicted"/>
<dbReference type="RefSeq" id="WP_013652910.1">
    <property type="nucleotide sequence ID" value="NC_015259.1"/>
</dbReference>
<dbReference type="HOGENOM" id="CLU_133199_1_0_5"/>
<organism evidence="2 3">
    <name type="scientific">Polymorphum gilvum (strain LMG 25793 / CGMCC 1.9160 / SL003B-26A1)</name>
    <dbReference type="NCBI Taxonomy" id="991905"/>
    <lineage>
        <taxon>Bacteria</taxon>
        <taxon>Pseudomonadati</taxon>
        <taxon>Pseudomonadota</taxon>
        <taxon>Alphaproteobacteria</taxon>
        <taxon>Rhodobacterales</taxon>
        <taxon>Paracoccaceae</taxon>
        <taxon>Polymorphum</taxon>
    </lineage>
</organism>
<dbReference type="EMBL" id="CP002568">
    <property type="protein sequence ID" value="ADZ70592.1"/>
    <property type="molecule type" value="Genomic_DNA"/>
</dbReference>
<feature type="chain" id="PRO_5003280056" description="Tat pathway signal sequence domain protein" evidence="1">
    <location>
        <begin position="23"/>
        <end position="142"/>
    </location>
</feature>
<keyword evidence="1" id="KW-0732">Signal</keyword>
<evidence type="ECO:0000313" key="2">
    <source>
        <dbReference type="EMBL" id="ADZ70592.1"/>
    </source>
</evidence>
<dbReference type="eggNOG" id="ENOG50330WR">
    <property type="taxonomic scope" value="Bacteria"/>
</dbReference>
<protein>
    <recommendedName>
        <fullName evidence="4">Tat pathway signal sequence domain protein</fullName>
    </recommendedName>
</protein>
<sequence>MIRSLRILAVAVLLCAPAFATAAGQEGGGLVLELNKAETVGGACRVTLLVRNDMSEPLTALAVDLVVFDKDEGVSGYAGVDLGALPAGKTRVQQYDVAKSPCEEVSRLLVNDVRTCDGVAVAPGSCLGRLRLKSRLPIDLIL</sequence>
<dbReference type="Proteomes" id="UP000008130">
    <property type="component" value="Chromosome"/>
</dbReference>
<dbReference type="STRING" id="991905.SL003B_2167"/>
<accession>F2IYX7</accession>
<feature type="signal peptide" evidence="1">
    <location>
        <begin position="1"/>
        <end position="22"/>
    </location>
</feature>
<dbReference type="AlphaFoldDB" id="F2IYX7"/>
<dbReference type="KEGG" id="pgv:SL003B_2167"/>
<keyword evidence="3" id="KW-1185">Reference proteome</keyword>
<evidence type="ECO:0000313" key="3">
    <source>
        <dbReference type="Proteomes" id="UP000008130"/>
    </source>
</evidence>
<name>F2IYX7_POLGS</name>
<evidence type="ECO:0000256" key="1">
    <source>
        <dbReference type="SAM" id="SignalP"/>
    </source>
</evidence>
<dbReference type="OrthoDB" id="7707524at2"/>
<reference evidence="2 3" key="1">
    <citation type="journal article" date="2011" name="J. Bacteriol.">
        <title>Complete genome sequence of Polymorphum gilvum SL003B-26A1T, a crude oil-degrading bacterium from oil-polluted saline soil.</title>
        <authorList>
            <person name="Li S.G."/>
            <person name="Tang Y.Q."/>
            <person name="Nie Y."/>
            <person name="Cai M."/>
            <person name="Wu X.L."/>
        </authorList>
    </citation>
    <scope>NUCLEOTIDE SEQUENCE [LARGE SCALE GENOMIC DNA]</scope>
    <source>
        <strain evidence="3">LMG 25793 / CGMCC 1.9160 / SL003B-26A1</strain>
    </source>
</reference>
<gene>
    <name evidence="2" type="ordered locus">SL003B_2167</name>
</gene>